<dbReference type="GO" id="GO:0016740">
    <property type="term" value="F:transferase activity"/>
    <property type="evidence" value="ECO:0007669"/>
    <property type="project" value="UniProtKB-KW"/>
</dbReference>
<dbReference type="SUPFAM" id="SSF53448">
    <property type="entry name" value="Nucleotide-diphospho-sugar transferases"/>
    <property type="match status" value="1"/>
</dbReference>
<dbReference type="EMBL" id="QKTW01000003">
    <property type="protein sequence ID" value="PZF74353.1"/>
    <property type="molecule type" value="Genomic_DNA"/>
</dbReference>
<evidence type="ECO:0000313" key="4">
    <source>
        <dbReference type="Proteomes" id="UP000248745"/>
    </source>
</evidence>
<dbReference type="InterPro" id="IPR001173">
    <property type="entry name" value="Glyco_trans_2-like"/>
</dbReference>
<keyword evidence="4" id="KW-1185">Reference proteome</keyword>
<proteinExistence type="inferred from homology"/>
<evidence type="ECO:0000256" key="1">
    <source>
        <dbReference type="ARBA" id="ARBA00038494"/>
    </source>
</evidence>
<dbReference type="RefSeq" id="WP_110997190.1">
    <property type="nucleotide sequence ID" value="NZ_QKTW01000003.1"/>
</dbReference>
<dbReference type="OrthoDB" id="9815923at2"/>
<organism evidence="3 4">
    <name type="scientific">Taibaiella soli</name>
    <dbReference type="NCBI Taxonomy" id="1649169"/>
    <lineage>
        <taxon>Bacteria</taxon>
        <taxon>Pseudomonadati</taxon>
        <taxon>Bacteroidota</taxon>
        <taxon>Chitinophagia</taxon>
        <taxon>Chitinophagales</taxon>
        <taxon>Chitinophagaceae</taxon>
        <taxon>Taibaiella</taxon>
    </lineage>
</organism>
<name>A0A2W2C2M6_9BACT</name>
<protein>
    <submittedName>
        <fullName evidence="3">Glycosyltransferase family 2 protein</fullName>
    </submittedName>
</protein>
<comment type="caution">
    <text evidence="3">The sequence shown here is derived from an EMBL/GenBank/DDBJ whole genome shotgun (WGS) entry which is preliminary data.</text>
</comment>
<evidence type="ECO:0000259" key="2">
    <source>
        <dbReference type="Pfam" id="PF00535"/>
    </source>
</evidence>
<evidence type="ECO:0000313" key="3">
    <source>
        <dbReference type="EMBL" id="PZF74353.1"/>
    </source>
</evidence>
<dbReference type="CDD" id="cd02511">
    <property type="entry name" value="Beta4Glucosyltransferase"/>
    <property type="match status" value="1"/>
</dbReference>
<accession>A0A2W2C2M6</accession>
<keyword evidence="3" id="KW-0808">Transferase</keyword>
<dbReference type="Gene3D" id="3.90.550.10">
    <property type="entry name" value="Spore Coat Polysaccharide Biosynthesis Protein SpsA, Chain A"/>
    <property type="match status" value="1"/>
</dbReference>
<gene>
    <name evidence="3" type="ORF">DN068_01870</name>
</gene>
<dbReference type="Proteomes" id="UP000248745">
    <property type="component" value="Unassembled WGS sequence"/>
</dbReference>
<dbReference type="Pfam" id="PF00535">
    <property type="entry name" value="Glycos_transf_2"/>
    <property type="match status" value="1"/>
</dbReference>
<dbReference type="PANTHER" id="PTHR43630:SF2">
    <property type="entry name" value="GLYCOSYLTRANSFERASE"/>
    <property type="match status" value="1"/>
</dbReference>
<sequence length="258" mass="30219">MIQISAVIITFNEERNIARAIESVRKVADEVIVVDSFSKDGTVAIAEKMGARVIQHPFNGYGEQKGFAETQATYDWVLNMDADEALSPELEKSIREMRNNPQFDAYEFNILTNYCGKWIRYCGWYPNPKLRLWNKTKGRMTTDKVHEGWHLHDKNGKIGFLKGDALHYSYYTISDHLKKIEQYSEIGAQFDVARGKHCSFLKLWLWPKWEFIKLYIMRQGIRDGYYGYLLCKNSAYAAFVKYQKIRQYTELKKQGISF</sequence>
<reference evidence="3 4" key="1">
    <citation type="submission" date="2018-06" db="EMBL/GenBank/DDBJ databases">
        <title>Mucibacter soli gen. nov., sp. nov., a new member of the family Chitinophagaceae producing mucin.</title>
        <authorList>
            <person name="Kim M.-K."/>
            <person name="Park S."/>
            <person name="Kim T.-S."/>
            <person name="Joung Y."/>
            <person name="Han J.-H."/>
            <person name="Kim S.B."/>
        </authorList>
    </citation>
    <scope>NUCLEOTIDE SEQUENCE [LARGE SCALE GENOMIC DNA]</scope>
    <source>
        <strain evidence="3 4">R1-15</strain>
    </source>
</reference>
<dbReference type="InterPro" id="IPR029044">
    <property type="entry name" value="Nucleotide-diphossugar_trans"/>
</dbReference>
<comment type="similarity">
    <text evidence="1">Belongs to the glycosyltransferase 2 family. WaaE/KdtX subfamily.</text>
</comment>
<feature type="domain" description="Glycosyltransferase 2-like" evidence="2">
    <location>
        <begin position="5"/>
        <end position="102"/>
    </location>
</feature>
<dbReference type="PANTHER" id="PTHR43630">
    <property type="entry name" value="POLY-BETA-1,6-N-ACETYL-D-GLUCOSAMINE SYNTHASE"/>
    <property type="match status" value="1"/>
</dbReference>
<dbReference type="AlphaFoldDB" id="A0A2W2C2M6"/>